<accession>A0ABW0LCY7</accession>
<evidence type="ECO:0000313" key="2">
    <source>
        <dbReference type="EMBL" id="MFC5463744.1"/>
    </source>
</evidence>
<keyword evidence="3" id="KW-1185">Reference proteome</keyword>
<dbReference type="InterPro" id="IPR039315">
    <property type="entry name" value="CheW"/>
</dbReference>
<dbReference type="Gene3D" id="2.40.50.180">
    <property type="entry name" value="CheA-289, Domain 4"/>
    <property type="match status" value="1"/>
</dbReference>
<protein>
    <submittedName>
        <fullName evidence="2">Chemotaxis protein CheW</fullName>
    </submittedName>
</protein>
<dbReference type="Gene3D" id="2.30.30.40">
    <property type="entry name" value="SH3 Domains"/>
    <property type="match status" value="1"/>
</dbReference>
<dbReference type="RefSeq" id="WP_382347595.1">
    <property type="nucleotide sequence ID" value="NZ_JBHSMC010000001.1"/>
</dbReference>
<dbReference type="PANTHER" id="PTHR22617:SF23">
    <property type="entry name" value="CHEMOTAXIS PROTEIN CHEW"/>
    <property type="match status" value="1"/>
</dbReference>
<organism evidence="2 3">
    <name type="scientific">Lederbergia graminis</name>
    <dbReference type="NCBI Taxonomy" id="735518"/>
    <lineage>
        <taxon>Bacteria</taxon>
        <taxon>Bacillati</taxon>
        <taxon>Bacillota</taxon>
        <taxon>Bacilli</taxon>
        <taxon>Bacillales</taxon>
        <taxon>Bacillaceae</taxon>
        <taxon>Lederbergia</taxon>
    </lineage>
</organism>
<dbReference type="SUPFAM" id="SSF50341">
    <property type="entry name" value="CheW-like"/>
    <property type="match status" value="1"/>
</dbReference>
<feature type="domain" description="CheW-like" evidence="1">
    <location>
        <begin position="9"/>
        <end position="149"/>
    </location>
</feature>
<name>A0ABW0LCY7_9BACI</name>
<proteinExistence type="predicted"/>
<evidence type="ECO:0000313" key="3">
    <source>
        <dbReference type="Proteomes" id="UP001596147"/>
    </source>
</evidence>
<dbReference type="PROSITE" id="PS50851">
    <property type="entry name" value="CHEW"/>
    <property type="match status" value="1"/>
</dbReference>
<dbReference type="Proteomes" id="UP001596147">
    <property type="component" value="Unassembled WGS sequence"/>
</dbReference>
<dbReference type="InterPro" id="IPR002545">
    <property type="entry name" value="CheW-lke_dom"/>
</dbReference>
<dbReference type="Pfam" id="PF01584">
    <property type="entry name" value="CheW"/>
    <property type="match status" value="1"/>
</dbReference>
<comment type="caution">
    <text evidence="2">The sequence shown here is derived from an EMBL/GenBank/DDBJ whole genome shotgun (WGS) entry which is preliminary data.</text>
</comment>
<reference evidence="3" key="1">
    <citation type="journal article" date="2019" name="Int. J. Syst. Evol. Microbiol.">
        <title>The Global Catalogue of Microorganisms (GCM) 10K type strain sequencing project: providing services to taxonomists for standard genome sequencing and annotation.</title>
        <authorList>
            <consortium name="The Broad Institute Genomics Platform"/>
            <consortium name="The Broad Institute Genome Sequencing Center for Infectious Disease"/>
            <person name="Wu L."/>
            <person name="Ma J."/>
        </authorList>
    </citation>
    <scope>NUCLEOTIDE SEQUENCE [LARGE SCALE GENOMIC DNA]</scope>
    <source>
        <strain evidence="3">CGMCC 1.12237</strain>
    </source>
</reference>
<sequence length="155" mass="17348">MSTELENSERKVVVFNLEQREYAIDVDYVIAIEKMLPITRVPNVPSYVKGVVNLRGMIVPIIDLKNQFHLGNVVEDNNTRIIIVSKDTITIGLMVDKANDVLDIPTSLIGPCPDTVEQSLSEYINGVANIEKRLLIIMDMDKIITPLETRNIANG</sequence>
<gene>
    <name evidence="2" type="ORF">ACFPM4_03120</name>
</gene>
<evidence type="ECO:0000259" key="1">
    <source>
        <dbReference type="PROSITE" id="PS50851"/>
    </source>
</evidence>
<dbReference type="EMBL" id="JBHSMC010000001">
    <property type="protein sequence ID" value="MFC5463744.1"/>
    <property type="molecule type" value="Genomic_DNA"/>
</dbReference>
<dbReference type="PANTHER" id="PTHR22617">
    <property type="entry name" value="CHEMOTAXIS SENSOR HISTIDINE KINASE-RELATED"/>
    <property type="match status" value="1"/>
</dbReference>
<dbReference type="SMART" id="SM00260">
    <property type="entry name" value="CheW"/>
    <property type="match status" value="1"/>
</dbReference>
<dbReference type="InterPro" id="IPR036061">
    <property type="entry name" value="CheW-like_dom_sf"/>
</dbReference>